<feature type="transmembrane region" description="Helical" evidence="8">
    <location>
        <begin position="7"/>
        <end position="28"/>
    </location>
</feature>
<proteinExistence type="inferred from homology"/>
<reference evidence="10" key="2">
    <citation type="submission" date="2016-10" db="EMBL/GenBank/DDBJ databases">
        <authorList>
            <person name="de Groot N.N."/>
        </authorList>
    </citation>
    <scope>NUCLEOTIDE SEQUENCE [LARGE SCALE GENOMIC DNA]</scope>
    <source>
        <strain evidence="10">DSM 12489</strain>
    </source>
</reference>
<comment type="similarity">
    <text evidence="2">Belongs to the autoinducer-2 exporter (AI-2E) (TC 2.A.86) family.</text>
</comment>
<organism evidence="10 11">
    <name type="scientific">Alicyclobacillus hesperidum</name>
    <dbReference type="NCBI Taxonomy" id="89784"/>
    <lineage>
        <taxon>Bacteria</taxon>
        <taxon>Bacillati</taxon>
        <taxon>Bacillota</taxon>
        <taxon>Bacilli</taxon>
        <taxon>Bacillales</taxon>
        <taxon>Alicyclobacillaceae</taxon>
        <taxon>Alicyclobacillus</taxon>
    </lineage>
</organism>
<comment type="subcellular location">
    <subcellularLocation>
        <location evidence="1">Cell membrane</location>
        <topology evidence="1">Multi-pass membrane protein</topology>
    </subcellularLocation>
</comment>
<keyword evidence="6 8" id="KW-1133">Transmembrane helix</keyword>
<name>A0A1H2UC65_9BACL</name>
<evidence type="ECO:0000256" key="2">
    <source>
        <dbReference type="ARBA" id="ARBA00009773"/>
    </source>
</evidence>
<evidence type="ECO:0000256" key="5">
    <source>
        <dbReference type="ARBA" id="ARBA00022692"/>
    </source>
</evidence>
<protein>
    <submittedName>
        <fullName evidence="10">Predicted PurR-regulated permease PerM</fullName>
    </submittedName>
    <submittedName>
        <fullName evidence="9">UPF0118 membrane protein YrrI</fullName>
    </submittedName>
</protein>
<evidence type="ECO:0000256" key="4">
    <source>
        <dbReference type="ARBA" id="ARBA00022475"/>
    </source>
</evidence>
<evidence type="ECO:0000313" key="9">
    <source>
        <dbReference type="EMBL" id="GLV14171.1"/>
    </source>
</evidence>
<evidence type="ECO:0000256" key="1">
    <source>
        <dbReference type="ARBA" id="ARBA00004651"/>
    </source>
</evidence>
<feature type="transmembrane region" description="Helical" evidence="8">
    <location>
        <begin position="34"/>
        <end position="59"/>
    </location>
</feature>
<dbReference type="STRING" id="89784.SAMN04489725_107142"/>
<reference evidence="11" key="1">
    <citation type="submission" date="2016-10" db="EMBL/GenBank/DDBJ databases">
        <authorList>
            <person name="Varghese N."/>
        </authorList>
    </citation>
    <scope>NUCLEOTIDE SEQUENCE [LARGE SCALE GENOMIC DNA]</scope>
    <source>
        <strain evidence="11">DSM 12489</strain>
    </source>
</reference>
<keyword evidence="11" id="KW-1185">Reference proteome</keyword>
<keyword evidence="7 8" id="KW-0472">Membrane</keyword>
<reference evidence="9" key="3">
    <citation type="submission" date="2023-02" db="EMBL/GenBank/DDBJ databases">
        <title>Proposal of a novel subspecies: Alicyclobacillus hesperidum subspecies aegle.</title>
        <authorList>
            <person name="Goto K."/>
            <person name="Fujii T."/>
            <person name="Yasui K."/>
            <person name="Mochida K."/>
            <person name="Kato-Tanaka Y."/>
            <person name="Morohoshi S."/>
            <person name="An S.Y."/>
            <person name="Kasai H."/>
            <person name="Yokota A."/>
        </authorList>
    </citation>
    <scope>NUCLEOTIDE SEQUENCE</scope>
    <source>
        <strain evidence="9">DSM 12766</strain>
    </source>
</reference>
<evidence type="ECO:0000256" key="3">
    <source>
        <dbReference type="ARBA" id="ARBA00022448"/>
    </source>
</evidence>
<dbReference type="Proteomes" id="UP001157137">
    <property type="component" value="Unassembled WGS sequence"/>
</dbReference>
<feature type="transmembrane region" description="Helical" evidence="8">
    <location>
        <begin position="71"/>
        <end position="95"/>
    </location>
</feature>
<dbReference type="GO" id="GO:0005886">
    <property type="term" value="C:plasma membrane"/>
    <property type="evidence" value="ECO:0007669"/>
    <property type="project" value="UniProtKB-SubCell"/>
</dbReference>
<dbReference type="Pfam" id="PF01594">
    <property type="entry name" value="AI-2E_transport"/>
    <property type="match status" value="1"/>
</dbReference>
<sequence>MLPTSRYFRVALSVAATLLCIYLFGLLRGFFMDIWAVISTVFYPFLAALIISYILQPVVELLHRRRVPRSAAILCIYFTFAILVVVGVLNAVPVISRQISQLVSSFPAITAQISHWMDMVNSRKQYLPDTVRVGLENALQQLEHRFETAPTGIFSFISSTINAIFMAFIVPFLVFYMLKDAKAIGRAMVGLAPVRYKRRVRIILHGIDETLGGYIRGQFLVMLAIGILAFIGYLIIGMPYALLLALFLAIADIIPYLGPIIGIAPAVIIALTVSPALLIKVVIVNIAVQQCEGNFISPQIMGRTLKLHPMAIVAALLIGGELAGVVGLILAVPTLAVLKVVWTSWANERRSRVPK</sequence>
<dbReference type="PANTHER" id="PTHR21716">
    <property type="entry name" value="TRANSMEMBRANE PROTEIN"/>
    <property type="match status" value="1"/>
</dbReference>
<dbReference type="EMBL" id="BSRA01000009">
    <property type="protein sequence ID" value="GLV14171.1"/>
    <property type="molecule type" value="Genomic_DNA"/>
</dbReference>
<dbReference type="InterPro" id="IPR002549">
    <property type="entry name" value="AI-2E-like"/>
</dbReference>
<keyword evidence="3" id="KW-0813">Transport</keyword>
<gene>
    <name evidence="9" type="primary">yrrI</name>
    <name evidence="9" type="ORF">Heshes_18550</name>
    <name evidence="10" type="ORF">SAMN04489725_107142</name>
</gene>
<evidence type="ECO:0000313" key="11">
    <source>
        <dbReference type="Proteomes" id="UP000182589"/>
    </source>
</evidence>
<keyword evidence="4" id="KW-1003">Cell membrane</keyword>
<evidence type="ECO:0000256" key="7">
    <source>
        <dbReference type="ARBA" id="ARBA00023136"/>
    </source>
</evidence>
<accession>A0A1H2UC65</accession>
<evidence type="ECO:0000313" key="10">
    <source>
        <dbReference type="EMBL" id="SDW53782.1"/>
    </source>
</evidence>
<dbReference type="AlphaFoldDB" id="A0A1H2UC65"/>
<dbReference type="RefSeq" id="WP_006445503.1">
    <property type="nucleotide sequence ID" value="NZ_BSRA01000009.1"/>
</dbReference>
<dbReference type="Proteomes" id="UP000182589">
    <property type="component" value="Unassembled WGS sequence"/>
</dbReference>
<feature type="transmembrane region" description="Helical" evidence="8">
    <location>
        <begin position="256"/>
        <end position="288"/>
    </location>
</feature>
<dbReference type="EMBL" id="FNOJ01000007">
    <property type="protein sequence ID" value="SDW53782.1"/>
    <property type="molecule type" value="Genomic_DNA"/>
</dbReference>
<evidence type="ECO:0000256" key="6">
    <source>
        <dbReference type="ARBA" id="ARBA00022989"/>
    </source>
</evidence>
<keyword evidence="5 8" id="KW-0812">Transmembrane</keyword>
<evidence type="ECO:0000256" key="8">
    <source>
        <dbReference type="SAM" id="Phobius"/>
    </source>
</evidence>
<dbReference type="PANTHER" id="PTHR21716:SF53">
    <property type="entry name" value="PERMEASE PERM-RELATED"/>
    <property type="match status" value="1"/>
</dbReference>
<feature type="transmembrane region" description="Helical" evidence="8">
    <location>
        <begin position="153"/>
        <end position="178"/>
    </location>
</feature>
<feature type="transmembrane region" description="Helical" evidence="8">
    <location>
        <begin position="309"/>
        <end position="332"/>
    </location>
</feature>
<dbReference type="GO" id="GO:0055085">
    <property type="term" value="P:transmembrane transport"/>
    <property type="evidence" value="ECO:0007669"/>
    <property type="project" value="TreeGrafter"/>
</dbReference>
<feature type="transmembrane region" description="Helical" evidence="8">
    <location>
        <begin position="219"/>
        <end position="250"/>
    </location>
</feature>